<feature type="domain" description="FAD-binding FR-type" evidence="14">
    <location>
        <begin position="3"/>
        <end position="102"/>
    </location>
</feature>
<dbReference type="Pfam" id="PF00175">
    <property type="entry name" value="NAD_binding_1"/>
    <property type="match status" value="1"/>
</dbReference>
<dbReference type="InterPro" id="IPR039261">
    <property type="entry name" value="FNR_nucleotide-bd"/>
</dbReference>
<comment type="function">
    <text evidence="11">Responsible for channeling the electrons from the oxidation of dihydroorotate from the FMN redox center in the PyrD type B subunit to the ultimate electron acceptor NAD(+).</text>
</comment>
<dbReference type="Gene3D" id="2.40.30.10">
    <property type="entry name" value="Translation factors"/>
    <property type="match status" value="1"/>
</dbReference>
<dbReference type="PANTHER" id="PTHR43513">
    <property type="entry name" value="DIHYDROOROTATE DEHYDROGENASE B (NAD(+)), ELECTRON TRANSFER SUBUNIT"/>
    <property type="match status" value="1"/>
</dbReference>
<accession>A0A6H2ELC5</accession>
<dbReference type="AlphaFoldDB" id="A0A6H2ELC5"/>
<feature type="binding site" evidence="11 13">
    <location>
        <position position="224"/>
    </location>
    <ligand>
        <name>[2Fe-2S] cluster</name>
        <dbReference type="ChEBI" id="CHEBI:190135"/>
    </ligand>
</feature>
<dbReference type="Gene3D" id="2.10.240.10">
    <property type="entry name" value="Dihydroorotate dehydrogenase, electron transfer subunit"/>
    <property type="match status" value="1"/>
</dbReference>
<evidence type="ECO:0000256" key="13">
    <source>
        <dbReference type="PIRSR" id="PIRSR006816-2"/>
    </source>
</evidence>
<evidence type="ECO:0000256" key="11">
    <source>
        <dbReference type="HAMAP-Rule" id="MF_01211"/>
    </source>
</evidence>
<comment type="cofactor">
    <cofactor evidence="13">
        <name>[2Fe-2S] cluster</name>
        <dbReference type="ChEBI" id="CHEBI:190135"/>
    </cofactor>
    <text evidence="13">Binds 1 [2Fe-2S] cluster per subunit.</text>
</comment>
<evidence type="ECO:0000256" key="7">
    <source>
        <dbReference type="ARBA" id="ARBA00022975"/>
    </source>
</evidence>
<evidence type="ECO:0000259" key="14">
    <source>
        <dbReference type="PROSITE" id="PS51384"/>
    </source>
</evidence>
<keyword evidence="8 11" id="KW-0249">Electron transport</keyword>
<dbReference type="InterPro" id="IPR017938">
    <property type="entry name" value="Riboflavin_synthase-like_b-brl"/>
</dbReference>
<evidence type="ECO:0000256" key="10">
    <source>
        <dbReference type="ARBA" id="ARBA00023014"/>
    </source>
</evidence>
<dbReference type="InterPro" id="IPR050353">
    <property type="entry name" value="PyrK_electron_transfer"/>
</dbReference>
<dbReference type="InterPro" id="IPR037117">
    <property type="entry name" value="Dihydroorotate_DH_ele_sf"/>
</dbReference>
<feature type="binding site" evidence="11 13">
    <location>
        <position position="236"/>
    </location>
    <ligand>
        <name>[2Fe-2S] cluster</name>
        <dbReference type="ChEBI" id="CHEBI:190135"/>
    </ligand>
</feature>
<dbReference type="GO" id="GO:0009055">
    <property type="term" value="F:electron transfer activity"/>
    <property type="evidence" value="ECO:0007669"/>
    <property type="project" value="UniProtKB-UniRule"/>
</dbReference>
<keyword evidence="7 11" id="KW-0665">Pyrimidine biosynthesis</keyword>
<dbReference type="InterPro" id="IPR017927">
    <property type="entry name" value="FAD-bd_FR_type"/>
</dbReference>
<dbReference type="GO" id="GO:0046872">
    <property type="term" value="F:metal ion binding"/>
    <property type="evidence" value="ECO:0007669"/>
    <property type="project" value="UniProtKB-KW"/>
</dbReference>
<dbReference type="GO" id="GO:0051537">
    <property type="term" value="F:2 iron, 2 sulfur cluster binding"/>
    <property type="evidence" value="ECO:0007669"/>
    <property type="project" value="UniProtKB-KW"/>
</dbReference>
<proteinExistence type="inferred from homology"/>
<reference evidence="15 16" key="1">
    <citation type="submission" date="2020-03" db="EMBL/GenBank/DDBJ databases">
        <title>Complete genome of Arcanobacterium buesumensis sp. nov. strain 2701.</title>
        <authorList>
            <person name="Borowiak M."/>
            <person name="Alssahen M."/>
            <person name="Laemmler C."/>
            <person name="Malorny B."/>
            <person name="Hassan A."/>
            <person name="Prenger-Berninghoff E."/>
            <person name="Ploetz M."/>
            <person name="Abdulmawjood A."/>
        </authorList>
    </citation>
    <scope>NUCLEOTIDE SEQUENCE [LARGE SCALE GENOMIC DNA]</scope>
    <source>
        <strain evidence="15 16">2701</strain>
    </source>
</reference>
<protein>
    <recommendedName>
        <fullName evidence="11">Dihydroorotate dehydrogenase B (NAD(+)), electron transfer subunit</fullName>
    </recommendedName>
    <alternativeName>
        <fullName evidence="11">Dihydroorotate oxidase B, electron transfer subunit</fullName>
    </alternativeName>
</protein>
<dbReference type="GO" id="GO:0050660">
    <property type="term" value="F:flavin adenine dinucleotide binding"/>
    <property type="evidence" value="ECO:0007669"/>
    <property type="project" value="InterPro"/>
</dbReference>
<comment type="caution">
    <text evidence="11">Lacks conserved residue(s) required for the propagation of feature annotation.</text>
</comment>
<keyword evidence="10 11" id="KW-0411">Iron-sulfur</keyword>
<keyword evidence="6 11" id="KW-0274">FAD</keyword>
<dbReference type="InterPro" id="IPR001433">
    <property type="entry name" value="OxRdtase_FAD/NAD-bd"/>
</dbReference>
<sequence length="255" mass="27060">MTNIKVQARVEDIVPLTETIYRLRIRCETFGPAYPGQFVNITIPGFFLRRPLAIADITYHDDASATVTVIVAQVGAGTQALALVTPGTLIDLLGPLGHGFDVEAAGPTPLLVGGGSGIPPLYFAAKYALSRGYQPRVFLGFRTAQDVYAEDDFRELGCEVTVATEEGSYGAKGFVTDALPHQAPHVLACGPQGMLRAVVARSTGRVQVSLEAHMGCGFGACLGCTVQTVRGLERVCVEGPVFDSTEVIFDGEAQQ</sequence>
<keyword evidence="16" id="KW-1185">Reference proteome</keyword>
<evidence type="ECO:0000256" key="2">
    <source>
        <dbReference type="ARBA" id="ARBA00022448"/>
    </source>
</evidence>
<dbReference type="InterPro" id="IPR023455">
    <property type="entry name" value="Dihydroorotate_DHASE_ETsu"/>
</dbReference>
<dbReference type="HAMAP" id="MF_01211">
    <property type="entry name" value="DHODB_Fe_S_bind"/>
    <property type="match status" value="1"/>
</dbReference>
<evidence type="ECO:0000313" key="15">
    <source>
        <dbReference type="EMBL" id="QJC21919.1"/>
    </source>
</evidence>
<comment type="cofactor">
    <cofactor evidence="11 12">
        <name>FAD</name>
        <dbReference type="ChEBI" id="CHEBI:57692"/>
    </cofactor>
    <text evidence="11 12">Binds 1 FAD per subunit.</text>
</comment>
<evidence type="ECO:0000256" key="4">
    <source>
        <dbReference type="ARBA" id="ARBA00022714"/>
    </source>
</evidence>
<keyword evidence="3 11" id="KW-0285">Flavoprotein</keyword>
<keyword evidence="2 11" id="KW-0813">Transport</keyword>
<dbReference type="RefSeq" id="WP_168917858.1">
    <property type="nucleotide sequence ID" value="NZ_CP050804.1"/>
</dbReference>
<feature type="binding site" evidence="11 13">
    <location>
        <position position="221"/>
    </location>
    <ligand>
        <name>[2Fe-2S] cluster</name>
        <dbReference type="ChEBI" id="CHEBI:190135"/>
    </ligand>
</feature>
<evidence type="ECO:0000256" key="12">
    <source>
        <dbReference type="PIRSR" id="PIRSR006816-1"/>
    </source>
</evidence>
<comment type="similarity">
    <text evidence="1 11">Belongs to the PyrK family.</text>
</comment>
<dbReference type="UniPathway" id="UPA00070">
    <property type="reaction ID" value="UER00945"/>
</dbReference>
<dbReference type="Gene3D" id="3.40.50.80">
    <property type="entry name" value="Nucleotide-binding domain of ferredoxin-NADP reductase (FNR) module"/>
    <property type="match status" value="1"/>
</dbReference>
<keyword evidence="4 11" id="KW-0001">2Fe-2S</keyword>
<dbReference type="GO" id="GO:0016491">
    <property type="term" value="F:oxidoreductase activity"/>
    <property type="evidence" value="ECO:0007669"/>
    <property type="project" value="InterPro"/>
</dbReference>
<evidence type="ECO:0000256" key="1">
    <source>
        <dbReference type="ARBA" id="ARBA00006422"/>
    </source>
</evidence>
<dbReference type="PIRSF" id="PIRSF006816">
    <property type="entry name" value="Cyc3_hyd_g"/>
    <property type="match status" value="1"/>
</dbReference>
<dbReference type="SUPFAM" id="SSF52343">
    <property type="entry name" value="Ferredoxin reductase-like, C-terminal NADP-linked domain"/>
    <property type="match status" value="1"/>
</dbReference>
<evidence type="ECO:0000256" key="8">
    <source>
        <dbReference type="ARBA" id="ARBA00022982"/>
    </source>
</evidence>
<evidence type="ECO:0000256" key="3">
    <source>
        <dbReference type="ARBA" id="ARBA00022630"/>
    </source>
</evidence>
<keyword evidence="9 11" id="KW-0408">Iron</keyword>
<comment type="pathway">
    <text evidence="11">Pyrimidine metabolism; UMP biosynthesis via de novo pathway; orotate from (S)-dihydroorotate (NAD(+) route): step 1/1.</text>
</comment>
<dbReference type="CDD" id="cd06218">
    <property type="entry name" value="DHOD_e_trans"/>
    <property type="match status" value="1"/>
</dbReference>
<dbReference type="PANTHER" id="PTHR43513:SF3">
    <property type="entry name" value="DIHYDROOROTATE DEHYDROGENASE B (NAD(+)), ELECTRON TRANSFER SUBUNIT-RELATED"/>
    <property type="match status" value="1"/>
</dbReference>
<evidence type="ECO:0000313" key="16">
    <source>
        <dbReference type="Proteomes" id="UP000502298"/>
    </source>
</evidence>
<feature type="binding site" evidence="11 13">
    <location>
        <position position="216"/>
    </location>
    <ligand>
        <name>[2Fe-2S] cluster</name>
        <dbReference type="ChEBI" id="CHEBI:190135"/>
    </ligand>
</feature>
<dbReference type="EMBL" id="CP050804">
    <property type="protein sequence ID" value="QJC21919.1"/>
    <property type="molecule type" value="Genomic_DNA"/>
</dbReference>
<gene>
    <name evidence="11" type="primary">pyrK</name>
    <name evidence="15" type="ORF">HC352_04975</name>
</gene>
<comment type="subunit">
    <text evidence="11">Heterotetramer of 2 PyrK and 2 PyrD type B subunits.</text>
</comment>
<feature type="binding site" evidence="11 12">
    <location>
        <begin position="77"/>
        <end position="78"/>
    </location>
    <ligand>
        <name>FAD</name>
        <dbReference type="ChEBI" id="CHEBI:57692"/>
    </ligand>
</feature>
<organism evidence="15 16">
    <name type="scientific">Arcanobacterium buesumense</name>
    <dbReference type="NCBI Taxonomy" id="2722751"/>
    <lineage>
        <taxon>Bacteria</taxon>
        <taxon>Bacillati</taxon>
        <taxon>Actinomycetota</taxon>
        <taxon>Actinomycetes</taxon>
        <taxon>Actinomycetales</taxon>
        <taxon>Actinomycetaceae</taxon>
        <taxon>Arcanobacterium</taxon>
    </lineage>
</organism>
<dbReference type="InterPro" id="IPR012165">
    <property type="entry name" value="Cyt_c3_hydrogenase_gsu"/>
</dbReference>
<dbReference type="Pfam" id="PF10418">
    <property type="entry name" value="DHODB_Fe-S_bind"/>
    <property type="match status" value="1"/>
</dbReference>
<dbReference type="Proteomes" id="UP000502298">
    <property type="component" value="Chromosome"/>
</dbReference>
<evidence type="ECO:0000256" key="6">
    <source>
        <dbReference type="ARBA" id="ARBA00022827"/>
    </source>
</evidence>
<dbReference type="InterPro" id="IPR019480">
    <property type="entry name" value="Dihydroorotate_DH_Fe-S-bd"/>
</dbReference>
<keyword evidence="5 11" id="KW-0479">Metal-binding</keyword>
<dbReference type="SUPFAM" id="SSF63380">
    <property type="entry name" value="Riboflavin synthase domain-like"/>
    <property type="match status" value="1"/>
</dbReference>
<name>A0A6H2ELC5_9ACTO</name>
<comment type="cofactor">
    <cofactor evidence="11">
        <name>[2Fe-2S] cluster</name>
        <dbReference type="ChEBI" id="CHEBI:190135"/>
    </cofactor>
    <text evidence="11">Binds 1 [2Fe-2S] cluster per subunit.</text>
</comment>
<dbReference type="PROSITE" id="PS51384">
    <property type="entry name" value="FAD_FR"/>
    <property type="match status" value="1"/>
</dbReference>
<evidence type="ECO:0000256" key="9">
    <source>
        <dbReference type="ARBA" id="ARBA00023004"/>
    </source>
</evidence>
<dbReference type="GO" id="GO:0044205">
    <property type="term" value="P:'de novo' UMP biosynthetic process"/>
    <property type="evidence" value="ECO:0007669"/>
    <property type="project" value="UniProtKB-UniRule"/>
</dbReference>
<dbReference type="KEGG" id="arca:HC352_04975"/>
<evidence type="ECO:0000256" key="5">
    <source>
        <dbReference type="ARBA" id="ARBA00022723"/>
    </source>
</evidence>